<feature type="domain" description="Integrase catalytic" evidence="2">
    <location>
        <begin position="51"/>
        <end position="231"/>
    </location>
</feature>
<organism evidence="3 4">
    <name type="scientific">Geodia barretti</name>
    <name type="common">Barrett's horny sponge</name>
    <dbReference type="NCBI Taxonomy" id="519541"/>
    <lineage>
        <taxon>Eukaryota</taxon>
        <taxon>Metazoa</taxon>
        <taxon>Porifera</taxon>
        <taxon>Demospongiae</taxon>
        <taxon>Heteroscleromorpha</taxon>
        <taxon>Tetractinellida</taxon>
        <taxon>Astrophorina</taxon>
        <taxon>Geodiidae</taxon>
        <taxon>Geodia</taxon>
    </lineage>
</organism>
<protein>
    <submittedName>
        <fullName evidence="3">Uncharacterized protein y4rM</fullName>
    </submittedName>
</protein>
<evidence type="ECO:0000256" key="1">
    <source>
        <dbReference type="SAM" id="MobiDB-lite"/>
    </source>
</evidence>
<dbReference type="InterPro" id="IPR012337">
    <property type="entry name" value="RNaseH-like_sf"/>
</dbReference>
<dbReference type="InterPro" id="IPR036397">
    <property type="entry name" value="RNaseH_sf"/>
</dbReference>
<dbReference type="GO" id="GO:0003676">
    <property type="term" value="F:nucleic acid binding"/>
    <property type="evidence" value="ECO:0007669"/>
    <property type="project" value="InterPro"/>
</dbReference>
<evidence type="ECO:0000259" key="2">
    <source>
        <dbReference type="PROSITE" id="PS50994"/>
    </source>
</evidence>
<dbReference type="PROSITE" id="PS50994">
    <property type="entry name" value="INTEGRASE"/>
    <property type="match status" value="1"/>
</dbReference>
<sequence>MDPEVRERLLSASAATLDRLLKPVRVTVASRRKRRRNLSPGRNIPVRTFADWNRPPPGFLETDLVAHCGDNMGGSFIYSLVATDICTGWTEAVPLLAREQSLVVTGLEAIAKQLPFTVLGIDSDNDSVFINDTLTQYCADRSIEFTRSRAYRKNDQAWVEQKNGAVVRRFLGHERYSGQVAGQTIAHLHGAMRLYVNYFQPSFKLMEKTRNGSARKALQQSRPEAPPAEEAEEYCWQYHLGRTLTWNGADNDPNLHEAFQLGLKDKQTLCDQGKRR</sequence>
<dbReference type="AlphaFoldDB" id="A0AA35X2H1"/>
<dbReference type="Pfam" id="PF00665">
    <property type="entry name" value="rve"/>
    <property type="match status" value="1"/>
</dbReference>
<dbReference type="InterPro" id="IPR001584">
    <property type="entry name" value="Integrase_cat-core"/>
</dbReference>
<evidence type="ECO:0000313" key="3">
    <source>
        <dbReference type="EMBL" id="CAI8035590.1"/>
    </source>
</evidence>
<name>A0AA35X2H1_GEOBA</name>
<accession>A0AA35X2H1</accession>
<reference evidence="3" key="1">
    <citation type="submission" date="2023-03" db="EMBL/GenBank/DDBJ databases">
        <authorList>
            <person name="Steffen K."/>
            <person name="Cardenas P."/>
        </authorList>
    </citation>
    <scope>NUCLEOTIDE SEQUENCE</scope>
</reference>
<proteinExistence type="predicted"/>
<dbReference type="Gene3D" id="3.30.420.10">
    <property type="entry name" value="Ribonuclease H-like superfamily/Ribonuclease H"/>
    <property type="match status" value="1"/>
</dbReference>
<feature type="region of interest" description="Disordered" evidence="1">
    <location>
        <begin position="210"/>
        <end position="229"/>
    </location>
</feature>
<dbReference type="EMBL" id="CASHTH010002811">
    <property type="protein sequence ID" value="CAI8035590.1"/>
    <property type="molecule type" value="Genomic_DNA"/>
</dbReference>
<dbReference type="SUPFAM" id="SSF53098">
    <property type="entry name" value="Ribonuclease H-like"/>
    <property type="match status" value="1"/>
</dbReference>
<keyword evidence="4" id="KW-1185">Reference proteome</keyword>
<comment type="caution">
    <text evidence="3">The sequence shown here is derived from an EMBL/GenBank/DDBJ whole genome shotgun (WGS) entry which is preliminary data.</text>
</comment>
<dbReference type="GO" id="GO:0015074">
    <property type="term" value="P:DNA integration"/>
    <property type="evidence" value="ECO:0007669"/>
    <property type="project" value="InterPro"/>
</dbReference>
<evidence type="ECO:0000313" key="4">
    <source>
        <dbReference type="Proteomes" id="UP001174909"/>
    </source>
</evidence>
<gene>
    <name evidence="3" type="ORF">GBAR_LOCUS19941</name>
</gene>
<dbReference type="Proteomes" id="UP001174909">
    <property type="component" value="Unassembled WGS sequence"/>
</dbReference>